<proteinExistence type="predicted"/>
<sequence length="101" mass="11947">MPPLNNEFTKIIAFSRLRWCSTLDLCSFSFPQILKRSDIYLLNKTRCMLRTEARESRRGGILSGIKGMRDSNWGWWGRLTNLEFYYHTFMKAHAVCSNFLM</sequence>
<dbReference type="AlphaFoldDB" id="A0A8D8Z174"/>
<dbReference type="EMBL" id="HBUF01410825">
    <property type="protein sequence ID" value="CAG6739010.1"/>
    <property type="molecule type" value="Transcribed_RNA"/>
</dbReference>
<reference evidence="1" key="1">
    <citation type="submission" date="2021-05" db="EMBL/GenBank/DDBJ databases">
        <authorList>
            <person name="Alioto T."/>
            <person name="Alioto T."/>
            <person name="Gomez Garrido J."/>
        </authorList>
    </citation>
    <scope>NUCLEOTIDE SEQUENCE</scope>
</reference>
<organism evidence="1">
    <name type="scientific">Cacopsylla melanoneura</name>
    <dbReference type="NCBI Taxonomy" id="428564"/>
    <lineage>
        <taxon>Eukaryota</taxon>
        <taxon>Metazoa</taxon>
        <taxon>Ecdysozoa</taxon>
        <taxon>Arthropoda</taxon>
        <taxon>Hexapoda</taxon>
        <taxon>Insecta</taxon>
        <taxon>Pterygota</taxon>
        <taxon>Neoptera</taxon>
        <taxon>Paraneoptera</taxon>
        <taxon>Hemiptera</taxon>
        <taxon>Sternorrhyncha</taxon>
        <taxon>Psylloidea</taxon>
        <taxon>Psyllidae</taxon>
        <taxon>Psyllinae</taxon>
        <taxon>Cacopsylla</taxon>
    </lineage>
</organism>
<accession>A0A8D8Z174</accession>
<evidence type="ECO:0000313" key="1">
    <source>
        <dbReference type="EMBL" id="CAG6739010.1"/>
    </source>
</evidence>
<protein>
    <submittedName>
        <fullName evidence="1">Uncharacterized protein</fullName>
    </submittedName>
</protein>
<name>A0A8D8Z174_9HEMI</name>